<dbReference type="PROSITE" id="PS51782">
    <property type="entry name" value="LYSM"/>
    <property type="match status" value="3"/>
</dbReference>
<evidence type="ECO:0000313" key="5">
    <source>
        <dbReference type="Proteomes" id="UP001205603"/>
    </source>
</evidence>
<evidence type="ECO:0000256" key="1">
    <source>
        <dbReference type="ARBA" id="ARBA00007734"/>
    </source>
</evidence>
<comment type="caution">
    <text evidence="4">The sequence shown here is derived from an EMBL/GenBank/DDBJ whole genome shotgun (WGS) entry which is preliminary data.</text>
</comment>
<evidence type="ECO:0000313" key="4">
    <source>
        <dbReference type="EMBL" id="MCP9612904.1"/>
    </source>
</evidence>
<dbReference type="Pfam" id="PF01464">
    <property type="entry name" value="SLT"/>
    <property type="match status" value="1"/>
</dbReference>
<dbReference type="Pfam" id="PF01476">
    <property type="entry name" value="LysM"/>
    <property type="match status" value="3"/>
</dbReference>
<dbReference type="SMART" id="SM00257">
    <property type="entry name" value="LysM"/>
    <property type="match status" value="3"/>
</dbReference>
<evidence type="ECO:0000256" key="2">
    <source>
        <dbReference type="SAM" id="Coils"/>
    </source>
</evidence>
<keyword evidence="5" id="KW-1185">Reference proteome</keyword>
<dbReference type="PANTHER" id="PTHR33734:SF22">
    <property type="entry name" value="MEMBRANE-BOUND LYTIC MUREIN TRANSGLYCOSYLASE D"/>
    <property type="match status" value="1"/>
</dbReference>
<dbReference type="Gene3D" id="3.10.350.10">
    <property type="entry name" value="LysM domain"/>
    <property type="match status" value="3"/>
</dbReference>
<dbReference type="Proteomes" id="UP001205603">
    <property type="component" value="Unassembled WGS sequence"/>
</dbReference>
<dbReference type="CDD" id="cd16894">
    <property type="entry name" value="MltD-like"/>
    <property type="match status" value="1"/>
</dbReference>
<dbReference type="InterPro" id="IPR023346">
    <property type="entry name" value="Lysozyme-like_dom_sf"/>
</dbReference>
<dbReference type="InterPro" id="IPR000189">
    <property type="entry name" value="Transglyc_AS"/>
</dbReference>
<dbReference type="CDD" id="cd00118">
    <property type="entry name" value="LysM"/>
    <property type="match status" value="3"/>
</dbReference>
<dbReference type="PANTHER" id="PTHR33734">
    <property type="entry name" value="LYSM DOMAIN-CONTAINING GPI-ANCHORED PROTEIN 2"/>
    <property type="match status" value="1"/>
</dbReference>
<feature type="domain" description="LysM" evidence="3">
    <location>
        <begin position="587"/>
        <end position="631"/>
    </location>
</feature>
<proteinExistence type="inferred from homology"/>
<dbReference type="InterPro" id="IPR008258">
    <property type="entry name" value="Transglycosylase_SLT_dom_1"/>
</dbReference>
<dbReference type="SUPFAM" id="SSF54106">
    <property type="entry name" value="LysM domain"/>
    <property type="match status" value="3"/>
</dbReference>
<comment type="similarity">
    <text evidence="1">Belongs to the transglycosylase Slt family.</text>
</comment>
<feature type="coiled-coil region" evidence="2">
    <location>
        <begin position="540"/>
        <end position="572"/>
    </location>
</feature>
<dbReference type="EMBL" id="JANDHW010000016">
    <property type="protein sequence ID" value="MCP9612904.1"/>
    <property type="molecule type" value="Genomic_DNA"/>
</dbReference>
<keyword evidence="2" id="KW-0175">Coiled coil</keyword>
<dbReference type="InterPro" id="IPR036779">
    <property type="entry name" value="LysM_dom_sf"/>
</dbReference>
<dbReference type="Gene3D" id="1.10.530.10">
    <property type="match status" value="1"/>
</dbReference>
<dbReference type="PROSITE" id="PS00922">
    <property type="entry name" value="TRANSGLYCOSYLASE"/>
    <property type="match status" value="1"/>
</dbReference>
<dbReference type="SUPFAM" id="SSF53955">
    <property type="entry name" value="Lysozyme-like"/>
    <property type="match status" value="1"/>
</dbReference>
<dbReference type="RefSeq" id="WP_255028285.1">
    <property type="nucleotide sequence ID" value="NZ_JANDHW010000016.1"/>
</dbReference>
<evidence type="ECO:0000259" key="3">
    <source>
        <dbReference type="PROSITE" id="PS51782"/>
    </source>
</evidence>
<name>A0ABT1MJU0_9BACT</name>
<feature type="domain" description="LysM" evidence="3">
    <location>
        <begin position="474"/>
        <end position="517"/>
    </location>
</feature>
<gene>
    <name evidence="4" type="ORF">NMU02_12460</name>
</gene>
<dbReference type="InterPro" id="IPR018392">
    <property type="entry name" value="LysM"/>
</dbReference>
<accession>A0ABT1MJU0</accession>
<organism evidence="4 5">
    <name type="scientific">Coprobacter tertius</name>
    <dbReference type="NCBI Taxonomy" id="2944915"/>
    <lineage>
        <taxon>Bacteria</taxon>
        <taxon>Pseudomonadati</taxon>
        <taxon>Bacteroidota</taxon>
        <taxon>Bacteroidia</taxon>
        <taxon>Bacteroidales</taxon>
        <taxon>Barnesiellaceae</taxon>
        <taxon>Coprobacter</taxon>
    </lineage>
</organism>
<protein>
    <submittedName>
        <fullName evidence="4">LysM peptidoglycan-binding domain-containing protein</fullName>
    </submittedName>
</protein>
<feature type="domain" description="LysM" evidence="3">
    <location>
        <begin position="369"/>
        <end position="412"/>
    </location>
</feature>
<reference evidence="4 5" key="1">
    <citation type="submission" date="2022-07" db="EMBL/GenBank/DDBJ databases">
        <title>Fecal culturing of patients with breast cancer.</title>
        <authorList>
            <person name="Teng N.M.Y."/>
            <person name="Kiu R."/>
            <person name="Evans R."/>
            <person name="Baker D.J."/>
            <person name="Zenner C."/>
            <person name="Robinson S.D."/>
            <person name="Hall L.J."/>
        </authorList>
    </citation>
    <scope>NUCLEOTIDE SEQUENCE [LARGE SCALE GENOMIC DNA]</scope>
    <source>
        <strain evidence="4 5">LH1063</strain>
    </source>
</reference>
<sequence length="634" mass="71939">MRVFFLFVILFIASITVKADILPVKPSAKDTISDKDIILPESLENDVDSLFSNWYLKKYAIIDENCISTSVNIDYPDSVYIQRLANMPTIIEMPFNQIVKTYINFYTQKRRKLVEVMMGLGNYYFPIFEQELERQGLPLELKYLPIIESALRPEATSRAGAAGLWQFMIGTAKVLGMEVNSLVDERRDPLKSSEMAARYLKELYNIYHDWGLAIAAYNCGPGNVNKAIRRSGGKDYWEIYNYLPRETRGYLPAFIAANYVMRYYSDHNICPVLSDMPLTTDTIHINEQVHLQQIADVLQIPVDQLRSLNPQYRRDIVPGNAKTRTLILPSQQVYAFIEQKDSILQYRPDLYARRTTVDPSGYNSVSGYTYHKVRRGESLSTIAHKYGVSVKQLRKWNNLRSNTINTGKRLRVSAPVLASRETKPVVKTKPIAKNEVATVVDSSKTVVVNAAEARDEKVLSDNNPVTRQKTVSTLYHRIKPGESLSVIADKYGVSVSRLKSWNGLKSNNIRAGKSLKIQKTKYIDVPVKEENESQQLMADAKKEGNKVETIENSSAEAKNEKLEKEEVLARKNTGKTETSVTGAEKYLYHKVTRGESLWTISRRFPGVTSELIIKLNNLEDASLKVGQVLKIPVV</sequence>